<name>A0ABW6CCA6_RAHSY</name>
<evidence type="ECO:0000313" key="10">
    <source>
        <dbReference type="EMBL" id="MFD3225382.1"/>
    </source>
</evidence>
<dbReference type="PANTHER" id="PTHR33908:SF11">
    <property type="entry name" value="MEMBRANE PROTEIN"/>
    <property type="match status" value="1"/>
</dbReference>
<feature type="transmembrane region" description="Helical" evidence="8">
    <location>
        <begin position="223"/>
        <end position="244"/>
    </location>
</feature>
<reference evidence="10 11" key="1">
    <citation type="submission" date="2024-09" db="EMBL/GenBank/DDBJ databases">
        <title>Genomes of Rahnella.</title>
        <authorList>
            <person name="Mnguni F.C."/>
            <person name="Shin G.Y."/>
            <person name="Coutinho T."/>
        </authorList>
    </citation>
    <scope>NUCLEOTIDE SEQUENCE [LARGE SCALE GENOMIC DNA]</scope>
    <source>
        <strain evidence="10 11">20WA0057</strain>
    </source>
</reference>
<dbReference type="EMBL" id="JBHUCJ010000049">
    <property type="protein sequence ID" value="MFD3225382.1"/>
    <property type="molecule type" value="Genomic_DNA"/>
</dbReference>
<feature type="transmembrane region" description="Helical" evidence="8">
    <location>
        <begin position="304"/>
        <end position="321"/>
    </location>
</feature>
<feature type="transmembrane region" description="Helical" evidence="8">
    <location>
        <begin position="333"/>
        <end position="355"/>
    </location>
</feature>
<dbReference type="Proteomes" id="UP001598201">
    <property type="component" value="Unassembled WGS sequence"/>
</dbReference>
<keyword evidence="3 10" id="KW-0328">Glycosyltransferase</keyword>
<protein>
    <submittedName>
        <fullName evidence="10">ArnT family glycosyltransferase</fullName>
        <ecNumber evidence="10">2.4.-.-</ecNumber>
    </submittedName>
</protein>
<evidence type="ECO:0000259" key="9">
    <source>
        <dbReference type="Pfam" id="PF02366"/>
    </source>
</evidence>
<dbReference type="Pfam" id="PF02366">
    <property type="entry name" value="PMT"/>
    <property type="match status" value="1"/>
</dbReference>
<dbReference type="GO" id="GO:0016757">
    <property type="term" value="F:glycosyltransferase activity"/>
    <property type="evidence" value="ECO:0007669"/>
    <property type="project" value="UniProtKB-KW"/>
</dbReference>
<keyword evidence="6 8" id="KW-1133">Transmembrane helix</keyword>
<accession>A0ABW6CCA6</accession>
<evidence type="ECO:0000256" key="8">
    <source>
        <dbReference type="SAM" id="Phobius"/>
    </source>
</evidence>
<dbReference type="InterPro" id="IPR050297">
    <property type="entry name" value="LipidA_mod_glycosyltrf_83"/>
</dbReference>
<feature type="transmembrane region" description="Helical" evidence="8">
    <location>
        <begin position="95"/>
        <end position="112"/>
    </location>
</feature>
<evidence type="ECO:0000256" key="6">
    <source>
        <dbReference type="ARBA" id="ARBA00022989"/>
    </source>
</evidence>
<keyword evidence="4 10" id="KW-0808">Transferase</keyword>
<feature type="transmembrane region" description="Helical" evidence="8">
    <location>
        <begin position="174"/>
        <end position="203"/>
    </location>
</feature>
<comment type="caution">
    <text evidence="10">The sequence shown here is derived from an EMBL/GenBank/DDBJ whole genome shotgun (WGS) entry which is preliminary data.</text>
</comment>
<feature type="transmembrane region" description="Helical" evidence="8">
    <location>
        <begin position="9"/>
        <end position="26"/>
    </location>
</feature>
<evidence type="ECO:0000256" key="2">
    <source>
        <dbReference type="ARBA" id="ARBA00022475"/>
    </source>
</evidence>
<feature type="domain" description="ArnT-like N-terminal" evidence="9">
    <location>
        <begin position="91"/>
        <end position="236"/>
    </location>
</feature>
<evidence type="ECO:0000313" key="11">
    <source>
        <dbReference type="Proteomes" id="UP001598201"/>
    </source>
</evidence>
<evidence type="ECO:0000256" key="4">
    <source>
        <dbReference type="ARBA" id="ARBA00022679"/>
    </source>
</evidence>
<keyword evidence="7 8" id="KW-0472">Membrane</keyword>
<keyword evidence="5 8" id="KW-0812">Transmembrane</keyword>
<feature type="transmembrane region" description="Helical" evidence="8">
    <location>
        <begin position="124"/>
        <end position="143"/>
    </location>
</feature>
<feature type="transmembrane region" description="Helical" evidence="8">
    <location>
        <begin position="72"/>
        <end position="88"/>
    </location>
</feature>
<gene>
    <name evidence="10" type="ORF">ACFPK4_17725</name>
</gene>
<organism evidence="10 11">
    <name type="scientific">Rahnella sp. (strain Y9602)</name>
    <dbReference type="NCBI Taxonomy" id="2703885"/>
    <lineage>
        <taxon>Bacteria</taxon>
        <taxon>Pseudomonadati</taxon>
        <taxon>Pseudomonadota</taxon>
        <taxon>Gammaproteobacteria</taxon>
        <taxon>Enterobacterales</taxon>
        <taxon>Yersiniaceae</taxon>
        <taxon>Rahnella</taxon>
    </lineage>
</organism>
<evidence type="ECO:0000256" key="1">
    <source>
        <dbReference type="ARBA" id="ARBA00004651"/>
    </source>
</evidence>
<comment type="subcellular location">
    <subcellularLocation>
        <location evidence="1">Cell membrane</location>
        <topology evidence="1">Multi-pass membrane protein</topology>
    </subcellularLocation>
</comment>
<dbReference type="RefSeq" id="WP_119261348.1">
    <property type="nucleotide sequence ID" value="NZ_JAADJV010000001.1"/>
</dbReference>
<feature type="transmembrane region" description="Helical" evidence="8">
    <location>
        <begin position="367"/>
        <end position="385"/>
    </location>
</feature>
<evidence type="ECO:0000256" key="5">
    <source>
        <dbReference type="ARBA" id="ARBA00022692"/>
    </source>
</evidence>
<feature type="transmembrane region" description="Helical" evidence="8">
    <location>
        <begin position="392"/>
        <end position="413"/>
    </location>
</feature>
<evidence type="ECO:0000256" key="3">
    <source>
        <dbReference type="ARBA" id="ARBA00022676"/>
    </source>
</evidence>
<keyword evidence="2" id="KW-1003">Cell membrane</keyword>
<keyword evidence="11" id="KW-1185">Reference proteome</keyword>
<proteinExistence type="predicted"/>
<dbReference type="EC" id="2.4.-.-" evidence="10"/>
<sequence length="590" mass="67190">MSLLNKDKMALLVFVIFFILCTGYYLNTDLGLFPDENPHLGYVLDVAKHGFPDYISGKSYGSVKLNRLEHPALYYIIAGMIDNIATLLSSPLYKSLRIINFFISSLTLIFIYKSLKSFKVNNESAILSMLVLVSIPMFILLSASINNDPLMILGCALVFYGLSLYYNYHSVRHTLHYILIGGIIVSLTKATGALSVVCILFIFILIENKRLLIKCNELKRADFIYITLSILCVVAYYVFMLLTYGKFFPAPQGDPSDWFHAANPDAPRFTKMEYITAFYQSNLNTLLTPYGHKSFDDWDIRRQLLGLTLSLLPIFCVIAIYRKIKDRSPQWRFIALSAISFLLFIGFYFITIYRLNVKTGYPGAMQARYFFGFLPAMVIVYALVIHGIKINFIRLSLSILISFTTLLSFYPALYPSVSNMIHPYFGQTSINTVVGELTKDHLFEQSFIAQYNSVERVDLNLATYARINTGILSLEIVDNSDNVIAQSKLSINKIHDNTWVTFNFKPTVLIKGSMYKLRLSSHDSIQGNAITWYAYKKPNPYPMYNGTVYGPEESNSKDNEGVQAFIDEKPLEATFSFKIYGPAWNYAFKN</sequence>
<dbReference type="InterPro" id="IPR003342">
    <property type="entry name" value="ArnT-like_N"/>
</dbReference>
<evidence type="ECO:0000256" key="7">
    <source>
        <dbReference type="ARBA" id="ARBA00023136"/>
    </source>
</evidence>
<dbReference type="PANTHER" id="PTHR33908">
    <property type="entry name" value="MANNOSYLTRANSFERASE YKCB-RELATED"/>
    <property type="match status" value="1"/>
</dbReference>
<feature type="transmembrane region" description="Helical" evidence="8">
    <location>
        <begin position="150"/>
        <end position="168"/>
    </location>
</feature>